<proteinExistence type="inferred from homology"/>
<dbReference type="InterPro" id="IPR050131">
    <property type="entry name" value="Peptidase_S8_subtilisin-like"/>
</dbReference>
<dbReference type="PROSITE" id="PS00136">
    <property type="entry name" value="SUBTILASE_ASP"/>
    <property type="match status" value="1"/>
</dbReference>
<dbReference type="GO" id="GO:0004252">
    <property type="term" value="F:serine-type endopeptidase activity"/>
    <property type="evidence" value="ECO:0007669"/>
    <property type="project" value="UniProtKB-UniRule"/>
</dbReference>
<name>A0A1M4WCJ3_9BACL</name>
<dbReference type="PANTHER" id="PTHR43806">
    <property type="entry name" value="PEPTIDASE S8"/>
    <property type="match status" value="1"/>
</dbReference>
<dbReference type="STRING" id="112248.SAMN05444392_103154"/>
<evidence type="ECO:0000256" key="1">
    <source>
        <dbReference type="ARBA" id="ARBA00011073"/>
    </source>
</evidence>
<evidence type="ECO:0000256" key="3">
    <source>
        <dbReference type="ARBA" id="ARBA00022723"/>
    </source>
</evidence>
<dbReference type="AlphaFoldDB" id="A0A1M4WCJ3"/>
<evidence type="ECO:0000256" key="4">
    <source>
        <dbReference type="ARBA" id="ARBA00022801"/>
    </source>
</evidence>
<accession>A0A1M4WCJ3</accession>
<dbReference type="InterPro" id="IPR000209">
    <property type="entry name" value="Peptidase_S8/S53_dom"/>
</dbReference>
<dbReference type="PROSITE" id="PS00138">
    <property type="entry name" value="SUBTILASE_SER"/>
    <property type="match status" value="1"/>
</dbReference>
<dbReference type="EMBL" id="FQVL01000003">
    <property type="protein sequence ID" value="SHE78954.1"/>
    <property type="molecule type" value="Genomic_DNA"/>
</dbReference>
<dbReference type="GO" id="GO:0006508">
    <property type="term" value="P:proteolysis"/>
    <property type="evidence" value="ECO:0007669"/>
    <property type="project" value="UniProtKB-KW"/>
</dbReference>
<dbReference type="Gene3D" id="3.40.50.200">
    <property type="entry name" value="Peptidase S8/S53 domain"/>
    <property type="match status" value="1"/>
</dbReference>
<dbReference type="InterPro" id="IPR023828">
    <property type="entry name" value="Peptidase_S8_Ser-AS"/>
</dbReference>
<evidence type="ECO:0000313" key="9">
    <source>
        <dbReference type="EMBL" id="SHE78954.1"/>
    </source>
</evidence>
<dbReference type="OrthoDB" id="9798386at2"/>
<dbReference type="InterPro" id="IPR034202">
    <property type="entry name" value="Subtilisin_Carlsberg-like"/>
</dbReference>
<reference evidence="9 10" key="1">
    <citation type="submission" date="2016-11" db="EMBL/GenBank/DDBJ databases">
        <authorList>
            <person name="Jaros S."/>
            <person name="Januszkiewicz K."/>
            <person name="Wedrychowicz H."/>
        </authorList>
    </citation>
    <scope>NUCLEOTIDE SEQUENCE [LARGE SCALE GENOMIC DNA]</scope>
    <source>
        <strain evidence="9 10">DSM 44666</strain>
    </source>
</reference>
<evidence type="ECO:0000259" key="8">
    <source>
        <dbReference type="Pfam" id="PF00082"/>
    </source>
</evidence>
<dbReference type="GO" id="GO:0046872">
    <property type="term" value="F:metal ion binding"/>
    <property type="evidence" value="ECO:0007669"/>
    <property type="project" value="UniProtKB-KW"/>
</dbReference>
<evidence type="ECO:0000256" key="7">
    <source>
        <dbReference type="RuleBase" id="RU003355"/>
    </source>
</evidence>
<comment type="similarity">
    <text evidence="1 6 7">Belongs to the peptidase S8 family.</text>
</comment>
<dbReference type="CDD" id="cd07477">
    <property type="entry name" value="Peptidases_S8_Subtilisin_subset"/>
    <property type="match status" value="1"/>
</dbReference>
<organism evidence="9 10">
    <name type="scientific">Seinonella peptonophila</name>
    <dbReference type="NCBI Taxonomy" id="112248"/>
    <lineage>
        <taxon>Bacteria</taxon>
        <taxon>Bacillati</taxon>
        <taxon>Bacillota</taxon>
        <taxon>Bacilli</taxon>
        <taxon>Bacillales</taxon>
        <taxon>Thermoactinomycetaceae</taxon>
        <taxon>Seinonella</taxon>
    </lineage>
</organism>
<evidence type="ECO:0000256" key="5">
    <source>
        <dbReference type="ARBA" id="ARBA00022825"/>
    </source>
</evidence>
<feature type="active site" description="Charge relay system" evidence="6">
    <location>
        <position position="129"/>
    </location>
</feature>
<keyword evidence="5 6" id="KW-0720">Serine protease</keyword>
<dbReference type="PROSITE" id="PS00137">
    <property type="entry name" value="SUBTILASE_HIS"/>
    <property type="match status" value="1"/>
</dbReference>
<dbReference type="InterPro" id="IPR015500">
    <property type="entry name" value="Peptidase_S8_subtilisin-rel"/>
</dbReference>
<feature type="domain" description="Peptidase S8/S53" evidence="8">
    <location>
        <begin position="120"/>
        <end position="349"/>
    </location>
</feature>
<feature type="active site" description="Charge relay system" evidence="6">
    <location>
        <position position="162"/>
    </location>
</feature>
<dbReference type="InterPro" id="IPR023827">
    <property type="entry name" value="Peptidase_S8_Asp-AS"/>
</dbReference>
<keyword evidence="10" id="KW-1185">Reference proteome</keyword>
<keyword evidence="3" id="KW-0479">Metal-binding</keyword>
<dbReference type="InterPro" id="IPR022398">
    <property type="entry name" value="Peptidase_S8_His-AS"/>
</dbReference>
<dbReference type="Pfam" id="PF00082">
    <property type="entry name" value="Peptidase_S8"/>
    <property type="match status" value="1"/>
</dbReference>
<evidence type="ECO:0000256" key="6">
    <source>
        <dbReference type="PROSITE-ProRule" id="PRU01240"/>
    </source>
</evidence>
<evidence type="ECO:0000313" key="10">
    <source>
        <dbReference type="Proteomes" id="UP000184476"/>
    </source>
</evidence>
<dbReference type="InterPro" id="IPR036852">
    <property type="entry name" value="Peptidase_S8/S53_dom_sf"/>
</dbReference>
<dbReference type="RefSeq" id="WP_073154248.1">
    <property type="nucleotide sequence ID" value="NZ_FQVL01000003.1"/>
</dbReference>
<dbReference type="PROSITE" id="PS51892">
    <property type="entry name" value="SUBTILASE"/>
    <property type="match status" value="1"/>
</dbReference>
<protein>
    <submittedName>
        <fullName evidence="9">Subtilase family protein</fullName>
    </submittedName>
</protein>
<keyword evidence="4 6" id="KW-0378">Hydrolase</keyword>
<feature type="active site" description="Charge relay system" evidence="6">
    <location>
        <position position="316"/>
    </location>
</feature>
<dbReference type="PRINTS" id="PR00723">
    <property type="entry name" value="SUBTILISIN"/>
</dbReference>
<evidence type="ECO:0000256" key="2">
    <source>
        <dbReference type="ARBA" id="ARBA00022670"/>
    </source>
</evidence>
<keyword evidence="2 6" id="KW-0645">Protease</keyword>
<dbReference type="SUPFAM" id="SSF52743">
    <property type="entry name" value="Subtilisin-like"/>
    <property type="match status" value="1"/>
</dbReference>
<gene>
    <name evidence="9" type="ORF">SAMN05444392_103154</name>
</gene>
<dbReference type="PANTHER" id="PTHR43806:SF11">
    <property type="entry name" value="CEREVISIN-RELATED"/>
    <property type="match status" value="1"/>
</dbReference>
<sequence>MKKGVSEILEYSRYRGNESAQSRVIYFLSDRKEWKNCSIKMQSEGIRPIRYLRQLGMIVADNPNESIQLKNYPQIIYKESDIRIKITKPLVENLPNRKVQQVPWGVQRIKAPEVWPWSRGQGVRVAIVDTGISSKHPAIWANYRGGVNILSPRFAPDDYNGHGTHVAGIIAGRAEKMNILGVAPRVSIYAVKAFDRRGVANLSDLLSAIDWCIEQKVDVINMSFGMGQVSELLRYAVQKAHQRGITMVAATGNRSQKDQIDFPAQYPETIAVCSVSENGSLSSFGNLGNGVDIAAPGEKIQSAWLNQTTRVMSGTSMAVPHVVGTIALMLQFQKNLNPEQIRYLLLHATERIEGMEKIGMVNALRAMQLLQRNNRY</sequence>
<dbReference type="Proteomes" id="UP000184476">
    <property type="component" value="Unassembled WGS sequence"/>
</dbReference>